<dbReference type="PANTHER" id="PTHR13114">
    <property type="entry name" value="MEDIATOR OF RNA POLYMERASE II TRANSCRIPTION SUBUNIT 17"/>
    <property type="match status" value="1"/>
</dbReference>
<feature type="compositionally biased region" description="Basic and acidic residues" evidence="9">
    <location>
        <begin position="26"/>
        <end position="35"/>
    </location>
</feature>
<comment type="function">
    <text evidence="8">Component of the Mediator complex, a coactivator involved in the regulated transcription of nearly all RNA polymerase II-dependent genes. Mediator functions as a bridge to convey information from gene-specific regulatory proteins to the basal RNA polymerase II transcription machinery. Mediator is recruited to promoters by direct interactions with regulatory proteins and serves as a scaffold for the assembly of a functional preinitiation complex with RNA polymerase II and the general transcription factors.</text>
</comment>
<comment type="caution">
    <text evidence="10">The sequence shown here is derived from an EMBL/GenBank/DDBJ whole genome shotgun (WGS) entry which is preliminary data.</text>
</comment>
<comment type="similarity">
    <text evidence="2 8">Belongs to the Mediator complex subunit 17 family.</text>
</comment>
<evidence type="ECO:0000256" key="2">
    <source>
        <dbReference type="ARBA" id="ARBA00005635"/>
    </source>
</evidence>
<reference evidence="10 11" key="1">
    <citation type="submission" date="2021-06" db="EMBL/GenBank/DDBJ databases">
        <authorList>
            <person name="Kallberg Y."/>
            <person name="Tangrot J."/>
            <person name="Rosling A."/>
        </authorList>
    </citation>
    <scope>NUCLEOTIDE SEQUENCE [LARGE SCALE GENOMIC DNA]</scope>
    <source>
        <strain evidence="10 11">120-4 pot B 10/14</strain>
    </source>
</reference>
<dbReference type="EMBL" id="CAJVQB010018570">
    <property type="protein sequence ID" value="CAG8788128.1"/>
    <property type="molecule type" value="Genomic_DNA"/>
</dbReference>
<keyword evidence="8" id="KW-0010">Activator</keyword>
<comment type="subunit">
    <text evidence="8">Component of the Mediator complex.</text>
</comment>
<comment type="subcellular location">
    <subcellularLocation>
        <location evidence="1 8">Nucleus</location>
    </subcellularLocation>
</comment>
<evidence type="ECO:0000256" key="9">
    <source>
        <dbReference type="SAM" id="MobiDB-lite"/>
    </source>
</evidence>
<evidence type="ECO:0000256" key="6">
    <source>
        <dbReference type="ARBA" id="ARBA00023242"/>
    </source>
</evidence>
<dbReference type="Pfam" id="PF10156">
    <property type="entry name" value="Med17"/>
    <property type="match status" value="1"/>
</dbReference>
<keyword evidence="6 8" id="KW-0539">Nucleus</keyword>
<dbReference type="Proteomes" id="UP000789901">
    <property type="component" value="Unassembled WGS sequence"/>
</dbReference>
<gene>
    <name evidence="8" type="primary">MED17</name>
    <name evidence="10" type="ORF">GMARGA_LOCUS20788</name>
</gene>
<dbReference type="PANTHER" id="PTHR13114:SF7">
    <property type="entry name" value="MEDIATOR OF RNA POLYMERASE II TRANSCRIPTION SUBUNIT 17"/>
    <property type="match status" value="1"/>
</dbReference>
<evidence type="ECO:0000256" key="4">
    <source>
        <dbReference type="ARBA" id="ARBA00023015"/>
    </source>
</evidence>
<sequence>MENSLPKLSLEPRIGSAPFEVNEPDGSEKHMPKLTPSEKLEIQVRKIHEQRQFKSLTLDSLTNIENEEEKDIEENKVEKSFASKGVDLLKMHDTVTNNIITSHNEIAIGIDVMNLILAEQKMTFIPNNPFPVTPGLVQHTYPCYSPPSKDFQVQKYKLMLGMKRMQLKNSANILLSAASRLNDIVNNEKTFWNEMLSLRERHWSLRRGDKEKNIGQQIFVHYGYADVGSIHGDISKAQILRSPDEKQVAVSLPQKPKKAVKLRLQQRPNSLLTVEPCIQENSSQGSNIHQQLITAQKAIFEGELFDQLVREARNIPGITLVENEIFVQIYEGVDLTIQWANIDSIKEAPSSDDTWTSKTANFDETITPDSSTPFTCTVLKLAMDLLLRRCHRIQLLKQQERVLNWTRGAPRESSGAQILNQVIHLLKYYFFCKHIRDIVNASTRALSSGGVPVQIHFISNLAKGKDLIEDIWKKIGNDKIFLFSESPTSVIVHLPHGDIRTRGHAQFQDLFSRELILLLLRIIHEQLIYLTGLDNVVSGEGNWCVDIALLLIYKDIPPIISESSDKEVTQDKWSKSFWRRPIKISIVNGQPSPDKLTVKIDAFGISKGPELVIGGINNEGKHIRKEFGEIIYEFLISLM</sequence>
<dbReference type="InterPro" id="IPR019313">
    <property type="entry name" value="Mediator_Med17"/>
</dbReference>
<feature type="region of interest" description="Disordered" evidence="9">
    <location>
        <begin position="1"/>
        <end position="35"/>
    </location>
</feature>
<keyword evidence="11" id="KW-1185">Reference proteome</keyword>
<organism evidence="10 11">
    <name type="scientific">Gigaspora margarita</name>
    <dbReference type="NCBI Taxonomy" id="4874"/>
    <lineage>
        <taxon>Eukaryota</taxon>
        <taxon>Fungi</taxon>
        <taxon>Fungi incertae sedis</taxon>
        <taxon>Mucoromycota</taxon>
        <taxon>Glomeromycotina</taxon>
        <taxon>Glomeromycetes</taxon>
        <taxon>Diversisporales</taxon>
        <taxon>Gigasporaceae</taxon>
        <taxon>Gigaspora</taxon>
    </lineage>
</organism>
<evidence type="ECO:0000256" key="1">
    <source>
        <dbReference type="ARBA" id="ARBA00004123"/>
    </source>
</evidence>
<evidence type="ECO:0000256" key="5">
    <source>
        <dbReference type="ARBA" id="ARBA00023163"/>
    </source>
</evidence>
<keyword evidence="5 8" id="KW-0804">Transcription</keyword>
<keyword evidence="4 8" id="KW-0805">Transcription regulation</keyword>
<evidence type="ECO:0000256" key="7">
    <source>
        <dbReference type="ARBA" id="ARBA00032014"/>
    </source>
</evidence>
<evidence type="ECO:0000256" key="8">
    <source>
        <dbReference type="RuleBase" id="RU364140"/>
    </source>
</evidence>
<proteinExistence type="inferred from homology"/>
<evidence type="ECO:0000256" key="3">
    <source>
        <dbReference type="ARBA" id="ARBA00019610"/>
    </source>
</evidence>
<evidence type="ECO:0000313" key="11">
    <source>
        <dbReference type="Proteomes" id="UP000789901"/>
    </source>
</evidence>
<name>A0ABN7VNI3_GIGMA</name>
<accession>A0ABN7VNI3</accession>
<evidence type="ECO:0000313" key="10">
    <source>
        <dbReference type="EMBL" id="CAG8788128.1"/>
    </source>
</evidence>
<protein>
    <recommendedName>
        <fullName evidence="3 8">Mediator of RNA polymerase II transcription subunit 17</fullName>
    </recommendedName>
    <alternativeName>
        <fullName evidence="7 8">Mediator complex subunit 17</fullName>
    </alternativeName>
</protein>